<feature type="transmembrane region" description="Helical" evidence="2">
    <location>
        <begin position="154"/>
        <end position="181"/>
    </location>
</feature>
<feature type="region of interest" description="Disordered" evidence="1">
    <location>
        <begin position="59"/>
        <end position="153"/>
    </location>
</feature>
<evidence type="ECO:0000313" key="3">
    <source>
        <dbReference type="EMBL" id="RMX43811.1"/>
    </source>
</evidence>
<keyword evidence="2" id="KW-0812">Transmembrane</keyword>
<keyword evidence="4" id="KW-1185">Reference proteome</keyword>
<proteinExistence type="predicted"/>
<evidence type="ECO:0000313" key="4">
    <source>
        <dbReference type="Proteomes" id="UP000275408"/>
    </source>
</evidence>
<dbReference type="AlphaFoldDB" id="A0A3M6TR57"/>
<feature type="compositionally biased region" description="Basic and acidic residues" evidence="1">
    <location>
        <begin position="59"/>
        <end position="88"/>
    </location>
</feature>
<keyword evidence="2" id="KW-1133">Transmembrane helix</keyword>
<protein>
    <submittedName>
        <fullName evidence="3">Uncharacterized protein</fullName>
    </submittedName>
</protein>
<gene>
    <name evidence="3" type="ORF">pdam_00017052</name>
</gene>
<keyword evidence="2" id="KW-0472">Membrane</keyword>
<organism evidence="3 4">
    <name type="scientific">Pocillopora damicornis</name>
    <name type="common">Cauliflower coral</name>
    <name type="synonym">Millepora damicornis</name>
    <dbReference type="NCBI Taxonomy" id="46731"/>
    <lineage>
        <taxon>Eukaryota</taxon>
        <taxon>Metazoa</taxon>
        <taxon>Cnidaria</taxon>
        <taxon>Anthozoa</taxon>
        <taxon>Hexacorallia</taxon>
        <taxon>Scleractinia</taxon>
        <taxon>Astrocoeniina</taxon>
        <taxon>Pocilloporidae</taxon>
        <taxon>Pocillopora</taxon>
    </lineage>
</organism>
<evidence type="ECO:0000256" key="1">
    <source>
        <dbReference type="SAM" id="MobiDB-lite"/>
    </source>
</evidence>
<feature type="compositionally biased region" description="Basic and acidic residues" evidence="1">
    <location>
        <begin position="131"/>
        <end position="145"/>
    </location>
</feature>
<feature type="compositionally biased region" description="Basic and acidic residues" evidence="1">
    <location>
        <begin position="99"/>
        <end position="108"/>
    </location>
</feature>
<reference evidence="3 4" key="1">
    <citation type="journal article" date="2018" name="Sci. Rep.">
        <title>Comparative analysis of the Pocillopora damicornis genome highlights role of immune system in coral evolution.</title>
        <authorList>
            <person name="Cunning R."/>
            <person name="Bay R.A."/>
            <person name="Gillette P."/>
            <person name="Baker A.C."/>
            <person name="Traylor-Knowles N."/>
        </authorList>
    </citation>
    <scope>NUCLEOTIDE SEQUENCE [LARGE SCALE GENOMIC DNA]</scope>
    <source>
        <strain evidence="3">RSMAS</strain>
        <tissue evidence="3">Whole animal</tissue>
    </source>
</reference>
<evidence type="ECO:0000256" key="2">
    <source>
        <dbReference type="SAM" id="Phobius"/>
    </source>
</evidence>
<name>A0A3M6TR57_POCDA</name>
<dbReference type="EMBL" id="RCHS01003131">
    <property type="protein sequence ID" value="RMX43811.1"/>
    <property type="molecule type" value="Genomic_DNA"/>
</dbReference>
<dbReference type="Proteomes" id="UP000275408">
    <property type="component" value="Unassembled WGS sequence"/>
</dbReference>
<sequence>MANNLNGLKLPRFRVSNRAFREKYTLLSEKFKAKIKDEEKASGIERDLSDVEKALEEIAEREAAAEDTVENDKKKADNAKAAEMRNRALESLSGTQKRQRNEEEEKVKPNSVAEFVAETNLDGPAIIGMDPAHDKPNPAHGKEKSSSQSSRDAMGAGAAAGITFGVTALAGLLIAVMVIGWRRHKTIQRESSGLMEPLNPIGYGAVKEEGSPQV</sequence>
<comment type="caution">
    <text evidence="3">The sequence shown here is derived from an EMBL/GenBank/DDBJ whole genome shotgun (WGS) entry which is preliminary data.</text>
</comment>
<accession>A0A3M6TR57</accession>